<dbReference type="PANTHER" id="PTHR44591:SF21">
    <property type="entry name" value="TWO-COMPONENT RESPONSE REGULATOR"/>
    <property type="match status" value="1"/>
</dbReference>
<keyword evidence="4" id="KW-0238">DNA-binding</keyword>
<dbReference type="RefSeq" id="WP_354268939.1">
    <property type="nucleotide sequence ID" value="NZ_JBEPTQ010000002.1"/>
</dbReference>
<sequence>MQAAIVVLVVEDDQLIQSLVEEALADGGFEVAIACTGEEAAELPNATSPKYRALVTDIDLGRGKMNGWALARHAREDTPDLPVVYMSGDSAEDWTSQGVPNSVMLAKPFAPAQLVTAVSQLLNSVTPPQS</sequence>
<feature type="domain" description="Response regulatory" evidence="3">
    <location>
        <begin position="6"/>
        <end position="122"/>
    </location>
</feature>
<dbReference type="EMBL" id="JBEPTQ010000002">
    <property type="protein sequence ID" value="MET4721817.1"/>
    <property type="molecule type" value="Genomic_DNA"/>
</dbReference>
<dbReference type="GO" id="GO:0003677">
    <property type="term" value="F:DNA binding"/>
    <property type="evidence" value="ECO:0007669"/>
    <property type="project" value="UniProtKB-KW"/>
</dbReference>
<evidence type="ECO:0000313" key="5">
    <source>
        <dbReference type="Proteomes" id="UP001549291"/>
    </source>
</evidence>
<dbReference type="Proteomes" id="UP001549291">
    <property type="component" value="Unassembled WGS sequence"/>
</dbReference>
<keyword evidence="5" id="KW-1185">Reference proteome</keyword>
<dbReference type="CDD" id="cd00156">
    <property type="entry name" value="REC"/>
    <property type="match status" value="1"/>
</dbReference>
<dbReference type="Pfam" id="PF00072">
    <property type="entry name" value="Response_reg"/>
    <property type="match status" value="1"/>
</dbReference>
<evidence type="ECO:0000313" key="4">
    <source>
        <dbReference type="EMBL" id="MET4721817.1"/>
    </source>
</evidence>
<dbReference type="InterPro" id="IPR011006">
    <property type="entry name" value="CheY-like_superfamily"/>
</dbReference>
<dbReference type="PROSITE" id="PS50110">
    <property type="entry name" value="RESPONSE_REGULATORY"/>
    <property type="match status" value="1"/>
</dbReference>
<comment type="caution">
    <text evidence="4">The sequence shown here is derived from an EMBL/GenBank/DDBJ whole genome shotgun (WGS) entry which is preliminary data.</text>
</comment>
<proteinExistence type="predicted"/>
<protein>
    <submittedName>
        <fullName evidence="4">DNA-binding response OmpR family regulator</fullName>
    </submittedName>
</protein>
<gene>
    <name evidence="4" type="ORF">ABIF63_005923</name>
</gene>
<dbReference type="Gene3D" id="3.40.50.2300">
    <property type="match status" value="1"/>
</dbReference>
<dbReference type="InterPro" id="IPR050595">
    <property type="entry name" value="Bact_response_regulator"/>
</dbReference>
<dbReference type="SUPFAM" id="SSF52172">
    <property type="entry name" value="CheY-like"/>
    <property type="match status" value="1"/>
</dbReference>
<dbReference type="PANTHER" id="PTHR44591">
    <property type="entry name" value="STRESS RESPONSE REGULATOR PROTEIN 1"/>
    <property type="match status" value="1"/>
</dbReference>
<accession>A0ABV2RY16</accession>
<name>A0ABV2RY16_BRAJP</name>
<dbReference type="SMART" id="SM00448">
    <property type="entry name" value="REC"/>
    <property type="match status" value="1"/>
</dbReference>
<keyword evidence="1 2" id="KW-0597">Phosphoprotein</keyword>
<evidence type="ECO:0000256" key="1">
    <source>
        <dbReference type="ARBA" id="ARBA00022553"/>
    </source>
</evidence>
<evidence type="ECO:0000259" key="3">
    <source>
        <dbReference type="PROSITE" id="PS50110"/>
    </source>
</evidence>
<evidence type="ECO:0000256" key="2">
    <source>
        <dbReference type="PROSITE-ProRule" id="PRU00169"/>
    </source>
</evidence>
<dbReference type="InterPro" id="IPR001789">
    <property type="entry name" value="Sig_transdc_resp-reg_receiver"/>
</dbReference>
<reference evidence="4 5" key="1">
    <citation type="submission" date="2024-06" db="EMBL/GenBank/DDBJ databases">
        <title>Genomic Encyclopedia of Type Strains, Phase V (KMG-V): Genome sequencing to study the core and pangenomes of soil and plant-associated prokaryotes.</title>
        <authorList>
            <person name="Whitman W."/>
        </authorList>
    </citation>
    <scope>NUCLEOTIDE SEQUENCE [LARGE SCALE GENOMIC DNA]</scope>
    <source>
        <strain evidence="4 5">USDA 160</strain>
    </source>
</reference>
<organism evidence="4 5">
    <name type="scientific">Bradyrhizobium japonicum</name>
    <dbReference type="NCBI Taxonomy" id="375"/>
    <lineage>
        <taxon>Bacteria</taxon>
        <taxon>Pseudomonadati</taxon>
        <taxon>Pseudomonadota</taxon>
        <taxon>Alphaproteobacteria</taxon>
        <taxon>Hyphomicrobiales</taxon>
        <taxon>Nitrobacteraceae</taxon>
        <taxon>Bradyrhizobium</taxon>
    </lineage>
</organism>
<feature type="modified residue" description="4-aspartylphosphate" evidence="2">
    <location>
        <position position="57"/>
    </location>
</feature>